<evidence type="ECO:0000256" key="11">
    <source>
        <dbReference type="ARBA" id="ARBA00023204"/>
    </source>
</evidence>
<evidence type="ECO:0000256" key="7">
    <source>
        <dbReference type="ARBA" id="ARBA00022771"/>
    </source>
</evidence>
<dbReference type="InterPro" id="IPR004600">
    <property type="entry name" value="TFIIH_Tfb4/GTF2H3"/>
</dbReference>
<dbReference type="Proteomes" id="UP000606974">
    <property type="component" value="Unassembled WGS sequence"/>
</dbReference>
<comment type="caution">
    <text evidence="16">The sequence shown here is derived from an EMBL/GenBank/DDBJ whole genome shotgun (WGS) entry which is preliminary data.</text>
</comment>
<feature type="compositionally biased region" description="Polar residues" evidence="15">
    <location>
        <begin position="397"/>
        <end position="411"/>
    </location>
</feature>
<evidence type="ECO:0000256" key="2">
    <source>
        <dbReference type="ARBA" id="ARBA00004123"/>
    </source>
</evidence>
<evidence type="ECO:0000313" key="17">
    <source>
        <dbReference type="Proteomes" id="UP000606974"/>
    </source>
</evidence>
<dbReference type="GO" id="GO:0006289">
    <property type="term" value="P:nucleotide-excision repair"/>
    <property type="evidence" value="ECO:0007669"/>
    <property type="project" value="UniProtKB-UniRule"/>
</dbReference>
<comment type="similarity">
    <text evidence="3 14">Belongs to the TFB4 family.</text>
</comment>
<sequence length="411" mass="44594">MNAVDGSQHYEQSSSEQNPSLLTIILDTNPVAWSLLSGTLSLSKAVASLLVFINAHLACNYTNKVAVVASHCHTAQWLYPTSAQQHLRNVRQAKRRLDDSGPIVNDQLSEPTKRVRINGPKDDSTNGIKLKFNIVQRKPIASSDKYRPFRVVEEELLDNLSKLLSTTGPTGISSNTSTMVAGALTLALSYINRQNSAFAESSGGATNTADSAPPNASSRAAETNDKNLLHSRILIISVSPSHDLAHQYIPIMNSIFACQRLSIPIDICQIPTPNAPSSSTVFLQQASDATKGVYIPLSNATSGGLLQYLMMAFLPTQSSRIHLVLPTRIDVDFRAACFCHRRVVDIGFVCSICLSIFCNPPENGDCLTCGTHLELGDYGGRPMVVPRQKKRKKPRSTLDQSRVSTPTPGPA</sequence>
<evidence type="ECO:0000256" key="9">
    <source>
        <dbReference type="ARBA" id="ARBA00023015"/>
    </source>
</evidence>
<keyword evidence="5 14" id="KW-0479">Metal-binding</keyword>
<evidence type="ECO:0000256" key="13">
    <source>
        <dbReference type="ARBA" id="ARBA00033341"/>
    </source>
</evidence>
<dbReference type="PANTHER" id="PTHR12831:SF0">
    <property type="entry name" value="GENERAL TRANSCRIPTION FACTOR IIH SUBUNIT 3"/>
    <property type="match status" value="1"/>
</dbReference>
<reference evidence="16" key="1">
    <citation type="submission" date="2020-02" db="EMBL/GenBank/DDBJ databases">
        <authorList>
            <person name="Palmer J.M."/>
        </authorList>
    </citation>
    <scope>NUCLEOTIDE SEQUENCE</scope>
    <source>
        <strain evidence="16">EPUS1.4</strain>
        <tissue evidence="16">Thallus</tissue>
    </source>
</reference>
<gene>
    <name evidence="16" type="ORF">GJ744_006664</name>
</gene>
<accession>A0A8H7E6M7</accession>
<evidence type="ECO:0000256" key="6">
    <source>
        <dbReference type="ARBA" id="ARBA00022763"/>
    </source>
</evidence>
<comment type="subcellular location">
    <subcellularLocation>
        <location evidence="2 14">Nucleus</location>
    </subcellularLocation>
</comment>
<evidence type="ECO:0000313" key="16">
    <source>
        <dbReference type="EMBL" id="KAF7510385.1"/>
    </source>
</evidence>
<organism evidence="16 17">
    <name type="scientific">Endocarpon pusillum</name>
    <dbReference type="NCBI Taxonomy" id="364733"/>
    <lineage>
        <taxon>Eukaryota</taxon>
        <taxon>Fungi</taxon>
        <taxon>Dikarya</taxon>
        <taxon>Ascomycota</taxon>
        <taxon>Pezizomycotina</taxon>
        <taxon>Eurotiomycetes</taxon>
        <taxon>Chaetothyriomycetidae</taxon>
        <taxon>Verrucariales</taxon>
        <taxon>Verrucariaceae</taxon>
        <taxon>Endocarpon</taxon>
    </lineage>
</organism>
<protein>
    <recommendedName>
        <fullName evidence="4 14">General transcription and DNA repair factor IIH subunit TFB4</fullName>
        <shortName evidence="14">TFIIH subunit TFB4</shortName>
    </recommendedName>
    <alternativeName>
        <fullName evidence="13 14">RNA polymerase II transcription factor B subunit 4</fullName>
    </alternativeName>
</protein>
<evidence type="ECO:0000256" key="12">
    <source>
        <dbReference type="ARBA" id="ARBA00023242"/>
    </source>
</evidence>
<keyword evidence="8 14" id="KW-0862">Zinc</keyword>
<dbReference type="GO" id="GO:0008270">
    <property type="term" value="F:zinc ion binding"/>
    <property type="evidence" value="ECO:0007669"/>
    <property type="project" value="UniProtKB-KW"/>
</dbReference>
<evidence type="ECO:0000256" key="15">
    <source>
        <dbReference type="SAM" id="MobiDB-lite"/>
    </source>
</evidence>
<keyword evidence="12 14" id="KW-0539">Nucleus</keyword>
<comment type="subunit">
    <text evidence="14">Component of the 7-subunit TFIIH core complex composed of XPB/SSL2, XPD/RAD3, SSL1, TFB1, TFB2, TFB4 and TFB5, which is active in NER. The core complex associates with the 3-subunit CTD-kinase module TFIIK composed of CCL1, KIN28 and TFB3 to form the 10-subunit holoenzyme (holo-TFIIH) active in transcription.</text>
</comment>
<comment type="function">
    <text evidence="1 14">Component of the general transcription and DNA repair factor IIH (TFIIH) core complex, which is involved in general and transcription-coupled nucleotide excision repair (NER) of damaged DNA and, when complexed to TFIIK, in RNA transcription by RNA polymerase II. In NER, TFIIH acts by opening DNA around the lesion to allow the excision of the damaged oligonucleotide and its replacement by a new DNA fragment. In transcription, TFIIH has an essential role in transcription initiation. When the pre-initiation complex (PIC) has been established, TFIIH is required for promoter opening and promoter escape. Phosphorylation of the C-terminal tail (CTD) of the largest subunit of RNA polymerase II by the kinase module TFIIK controls the initiation of transcription.</text>
</comment>
<evidence type="ECO:0000256" key="8">
    <source>
        <dbReference type="ARBA" id="ARBA00022833"/>
    </source>
</evidence>
<feature type="region of interest" description="Disordered" evidence="15">
    <location>
        <begin position="200"/>
        <end position="221"/>
    </location>
</feature>
<dbReference type="EMBL" id="JAACFV010000030">
    <property type="protein sequence ID" value="KAF7510385.1"/>
    <property type="molecule type" value="Genomic_DNA"/>
</dbReference>
<dbReference type="Gene3D" id="3.40.50.410">
    <property type="entry name" value="von Willebrand factor, type A domain"/>
    <property type="match status" value="1"/>
</dbReference>
<evidence type="ECO:0000256" key="1">
    <source>
        <dbReference type="ARBA" id="ARBA00002817"/>
    </source>
</evidence>
<feature type="region of interest" description="Disordered" evidence="15">
    <location>
        <begin position="380"/>
        <end position="411"/>
    </location>
</feature>
<dbReference type="GO" id="GO:0000439">
    <property type="term" value="C:transcription factor TFIIH core complex"/>
    <property type="evidence" value="ECO:0007669"/>
    <property type="project" value="UniProtKB-UniRule"/>
</dbReference>
<keyword evidence="6 14" id="KW-0227">DNA damage</keyword>
<evidence type="ECO:0000256" key="4">
    <source>
        <dbReference type="ARBA" id="ARBA00021280"/>
    </source>
</evidence>
<dbReference type="InterPro" id="IPR036465">
    <property type="entry name" value="vWFA_dom_sf"/>
</dbReference>
<evidence type="ECO:0000256" key="3">
    <source>
        <dbReference type="ARBA" id="ARBA00005273"/>
    </source>
</evidence>
<evidence type="ECO:0000256" key="10">
    <source>
        <dbReference type="ARBA" id="ARBA00023163"/>
    </source>
</evidence>
<keyword evidence="10 14" id="KW-0804">Transcription</keyword>
<evidence type="ECO:0000256" key="14">
    <source>
        <dbReference type="RuleBase" id="RU368090"/>
    </source>
</evidence>
<proteinExistence type="inferred from homology"/>
<dbReference type="AlphaFoldDB" id="A0A8H7E6M7"/>
<keyword evidence="9 14" id="KW-0805">Transcription regulation</keyword>
<keyword evidence="11 14" id="KW-0234">DNA repair</keyword>
<dbReference type="OrthoDB" id="17307at2759"/>
<dbReference type="Pfam" id="PF03850">
    <property type="entry name" value="Tfb4"/>
    <property type="match status" value="1"/>
</dbReference>
<dbReference type="PANTHER" id="PTHR12831">
    <property type="entry name" value="TRANSCRIPTION INITIATION FACTOR IIH TFIIH , POLYPEPTIDE 3-RELATED"/>
    <property type="match status" value="1"/>
</dbReference>
<evidence type="ECO:0000256" key="5">
    <source>
        <dbReference type="ARBA" id="ARBA00022723"/>
    </source>
</evidence>
<keyword evidence="17" id="KW-1185">Reference proteome</keyword>
<dbReference type="GO" id="GO:0006355">
    <property type="term" value="P:regulation of DNA-templated transcription"/>
    <property type="evidence" value="ECO:0007669"/>
    <property type="project" value="InterPro"/>
</dbReference>
<dbReference type="GO" id="GO:0005675">
    <property type="term" value="C:transcription factor TFIIH holo complex"/>
    <property type="evidence" value="ECO:0007669"/>
    <property type="project" value="UniProtKB-UniRule"/>
</dbReference>
<name>A0A8H7E6M7_9EURO</name>
<keyword evidence="7 14" id="KW-0863">Zinc-finger</keyword>